<sequence length="44" mass="5051">MQYGAEANKTLEEMSGIARDDELGQIQADFESVEKQLHEQRIKL</sequence>
<comment type="caution">
    <text evidence="1">The sequence shown here is derived from an EMBL/GenBank/DDBJ whole genome shotgun (WGS) entry which is preliminary data.</text>
</comment>
<dbReference type="Proteomes" id="UP000708208">
    <property type="component" value="Unassembled WGS sequence"/>
</dbReference>
<evidence type="ECO:0000313" key="1">
    <source>
        <dbReference type="EMBL" id="CAG7732860.1"/>
    </source>
</evidence>
<gene>
    <name evidence="1" type="ORF">AFUS01_LOCUS21344</name>
</gene>
<keyword evidence="2" id="KW-1185">Reference proteome</keyword>
<reference evidence="1" key="1">
    <citation type="submission" date="2021-06" db="EMBL/GenBank/DDBJ databases">
        <authorList>
            <person name="Hodson N. C."/>
            <person name="Mongue J. A."/>
            <person name="Jaron S. K."/>
        </authorList>
    </citation>
    <scope>NUCLEOTIDE SEQUENCE</scope>
</reference>
<evidence type="ECO:0000313" key="2">
    <source>
        <dbReference type="Proteomes" id="UP000708208"/>
    </source>
</evidence>
<dbReference type="EMBL" id="CAJVCH010238987">
    <property type="protein sequence ID" value="CAG7732860.1"/>
    <property type="molecule type" value="Genomic_DNA"/>
</dbReference>
<proteinExistence type="predicted"/>
<protein>
    <submittedName>
        <fullName evidence="1">Uncharacterized protein</fullName>
    </submittedName>
</protein>
<name>A0A8J2P5R5_9HEXA</name>
<accession>A0A8J2P5R5</accession>
<dbReference type="AlphaFoldDB" id="A0A8J2P5R5"/>
<feature type="non-terminal residue" evidence="1">
    <location>
        <position position="44"/>
    </location>
</feature>
<feature type="non-terminal residue" evidence="1">
    <location>
        <position position="1"/>
    </location>
</feature>
<organism evidence="1 2">
    <name type="scientific">Allacma fusca</name>
    <dbReference type="NCBI Taxonomy" id="39272"/>
    <lineage>
        <taxon>Eukaryota</taxon>
        <taxon>Metazoa</taxon>
        <taxon>Ecdysozoa</taxon>
        <taxon>Arthropoda</taxon>
        <taxon>Hexapoda</taxon>
        <taxon>Collembola</taxon>
        <taxon>Symphypleona</taxon>
        <taxon>Sminthuridae</taxon>
        <taxon>Allacma</taxon>
    </lineage>
</organism>